<dbReference type="eggNOG" id="COG0438">
    <property type="taxonomic scope" value="Bacteria"/>
</dbReference>
<organism evidence="3 4">
    <name type="scientific">Desulfosporosinus orientis (strain ATCC 19365 / DSM 765 / NCIMB 8382 / VKM B-1628 / Singapore I)</name>
    <name type="common">Desulfotomaculum orientis</name>
    <dbReference type="NCBI Taxonomy" id="768706"/>
    <lineage>
        <taxon>Bacteria</taxon>
        <taxon>Bacillati</taxon>
        <taxon>Bacillota</taxon>
        <taxon>Clostridia</taxon>
        <taxon>Eubacteriales</taxon>
        <taxon>Desulfitobacteriaceae</taxon>
        <taxon>Desulfosporosinus</taxon>
    </lineage>
</organism>
<gene>
    <name evidence="3" type="ordered locus">Desor_5332</name>
</gene>
<dbReference type="EMBL" id="CP003108">
    <property type="protein sequence ID" value="AET70710.1"/>
    <property type="molecule type" value="Genomic_DNA"/>
</dbReference>
<feature type="domain" description="Glycosyl transferase family 1" evidence="1">
    <location>
        <begin position="215"/>
        <end position="374"/>
    </location>
</feature>
<dbReference type="PANTHER" id="PTHR45947:SF3">
    <property type="entry name" value="SULFOQUINOVOSYL TRANSFERASE SQD2"/>
    <property type="match status" value="1"/>
</dbReference>
<dbReference type="OrthoDB" id="9795068at2"/>
<evidence type="ECO:0000259" key="2">
    <source>
        <dbReference type="Pfam" id="PF13439"/>
    </source>
</evidence>
<dbReference type="Gene3D" id="3.40.50.2000">
    <property type="entry name" value="Glycogen Phosphorylase B"/>
    <property type="match status" value="2"/>
</dbReference>
<keyword evidence="3" id="KW-0808">Transferase</keyword>
<keyword evidence="4" id="KW-1185">Reference proteome</keyword>
<dbReference type="SUPFAM" id="SSF53756">
    <property type="entry name" value="UDP-Glycosyltransferase/glycogen phosphorylase"/>
    <property type="match status" value="1"/>
</dbReference>
<dbReference type="PATRIC" id="fig|768706.3.peg.5430"/>
<dbReference type="KEGG" id="dor:Desor_5332"/>
<name>G7WC92_DESOD</name>
<dbReference type="InterPro" id="IPR050194">
    <property type="entry name" value="Glycosyltransferase_grp1"/>
</dbReference>
<reference evidence="4" key="1">
    <citation type="submission" date="2011-11" db="EMBL/GenBank/DDBJ databases">
        <title>Complete sequence of Desulfosporosinus orientis DSM 765.</title>
        <authorList>
            <person name="Lucas S."/>
            <person name="Han J."/>
            <person name="Lapidus A."/>
            <person name="Cheng J.-F."/>
            <person name="Goodwin L."/>
            <person name="Pitluck S."/>
            <person name="Peters L."/>
            <person name="Ovchinnikova G."/>
            <person name="Teshima H."/>
            <person name="Detter J.C."/>
            <person name="Han C."/>
            <person name="Tapia R."/>
            <person name="Land M."/>
            <person name="Hauser L."/>
            <person name="Kyrpides N."/>
            <person name="Ivanova N."/>
            <person name="Pagani I."/>
            <person name="Pester M."/>
            <person name="Spring S."/>
            <person name="Ollivier B."/>
            <person name="Rattei T."/>
            <person name="Klenk H.-P."/>
            <person name="Wagner M."/>
            <person name="Loy A."/>
            <person name="Woyke T."/>
        </authorList>
    </citation>
    <scope>NUCLEOTIDE SEQUENCE [LARGE SCALE GENOMIC DNA]</scope>
    <source>
        <strain evidence="4">ATCC 19365 / DSM 765 / NCIMB 8382 / VKM B-1628</strain>
    </source>
</reference>
<feature type="domain" description="Glycosyltransferase subfamily 4-like N-terminal" evidence="2">
    <location>
        <begin position="20"/>
        <end position="199"/>
    </location>
</feature>
<dbReference type="InterPro" id="IPR028098">
    <property type="entry name" value="Glyco_trans_4-like_N"/>
</dbReference>
<dbReference type="STRING" id="768706.Desor_5332"/>
<dbReference type="GO" id="GO:0016757">
    <property type="term" value="F:glycosyltransferase activity"/>
    <property type="evidence" value="ECO:0007669"/>
    <property type="project" value="InterPro"/>
</dbReference>
<protein>
    <submittedName>
        <fullName evidence="3">Glycosyltransferase</fullName>
    </submittedName>
</protein>
<evidence type="ECO:0000313" key="4">
    <source>
        <dbReference type="Proteomes" id="UP000006346"/>
    </source>
</evidence>
<dbReference type="RefSeq" id="WP_014187512.1">
    <property type="nucleotide sequence ID" value="NC_016584.1"/>
</dbReference>
<accession>G7WC92</accession>
<dbReference type="Pfam" id="PF13439">
    <property type="entry name" value="Glyco_transf_4"/>
    <property type="match status" value="1"/>
</dbReference>
<evidence type="ECO:0000259" key="1">
    <source>
        <dbReference type="Pfam" id="PF00534"/>
    </source>
</evidence>
<proteinExistence type="predicted"/>
<dbReference type="InterPro" id="IPR001296">
    <property type="entry name" value="Glyco_trans_1"/>
</dbReference>
<evidence type="ECO:0000313" key="3">
    <source>
        <dbReference type="EMBL" id="AET70710.1"/>
    </source>
</evidence>
<dbReference type="AlphaFoldDB" id="G7WC92"/>
<reference evidence="3 4" key="2">
    <citation type="journal article" date="2012" name="J. Bacteriol.">
        <title>Complete genome sequences of Desulfosporosinus orientis DSM765T, Desulfosporosinus youngiae DSM17734T, Desulfosporosinus meridiei DSM13257T, and Desulfosporosinus acidiphilus DSM22704T.</title>
        <authorList>
            <person name="Pester M."/>
            <person name="Brambilla E."/>
            <person name="Alazard D."/>
            <person name="Rattei T."/>
            <person name="Weinmaier T."/>
            <person name="Han J."/>
            <person name="Lucas S."/>
            <person name="Lapidus A."/>
            <person name="Cheng J.F."/>
            <person name="Goodwin L."/>
            <person name="Pitluck S."/>
            <person name="Peters L."/>
            <person name="Ovchinnikova G."/>
            <person name="Teshima H."/>
            <person name="Detter J.C."/>
            <person name="Han C.S."/>
            <person name="Tapia R."/>
            <person name="Land M.L."/>
            <person name="Hauser L."/>
            <person name="Kyrpides N.C."/>
            <person name="Ivanova N.N."/>
            <person name="Pagani I."/>
            <person name="Huntmann M."/>
            <person name="Wei C.L."/>
            <person name="Davenport K.W."/>
            <person name="Daligault H."/>
            <person name="Chain P.S."/>
            <person name="Chen A."/>
            <person name="Mavromatis K."/>
            <person name="Markowitz V."/>
            <person name="Szeto E."/>
            <person name="Mikhailova N."/>
            <person name="Pati A."/>
            <person name="Wagner M."/>
            <person name="Woyke T."/>
            <person name="Ollivier B."/>
            <person name="Klenk H.P."/>
            <person name="Spring S."/>
            <person name="Loy A."/>
        </authorList>
    </citation>
    <scope>NUCLEOTIDE SEQUENCE [LARGE SCALE GENOMIC DNA]</scope>
    <source>
        <strain evidence="4">ATCC 19365 / DSM 765 / NCIMB 8382 / VKM B-1628</strain>
    </source>
</reference>
<dbReference type="Pfam" id="PF00534">
    <property type="entry name" value="Glycos_transf_1"/>
    <property type="match status" value="1"/>
</dbReference>
<dbReference type="PANTHER" id="PTHR45947">
    <property type="entry name" value="SULFOQUINOVOSYL TRANSFERASE SQD2"/>
    <property type="match status" value="1"/>
</dbReference>
<dbReference type="HOGENOM" id="CLU_009583_2_4_9"/>
<sequence length="400" mass="44566">MRVLILSHMYPNAVSPLGGIFVRQQAQALQQLGAEVTVVAPVPWVPGFMAGRGKWGGYPTVPFHEQPDGFPVYHPRVLELPGSLFFEYYPQTYAWGIEQVFSEQISRGVDVIHAHVAHPDGAAALRFGRKYHIPVVVTIHGQDFAYTLQRSKTCAESVKMTLKDAAGVILVSEKLKNRYGLETWADRLEKYRIIYNGVDFPKVVQPSNPSVKDAGAKPSRRRLLSVGFLRPDKGHEIVLKALPALIREFPDLEYRVVGDGSERAKLEGLCRELGLEYHVVFLGSLPHPEAMQEMAECEIFVLPSWNEAFGVVYLEAMAHGKPIIGTVGEGISEILTQIQVGIAVTPKDPLALTEAILDLLKNKEQASAMGIRGRDLVNRQFTWNYNAQKTLEVYEEIIAQ</sequence>
<dbReference type="Proteomes" id="UP000006346">
    <property type="component" value="Chromosome"/>
</dbReference>